<dbReference type="PANTHER" id="PTHR34427:SF5">
    <property type="entry name" value="DUF4283 DOMAIN-CONTAINING PROTEIN"/>
    <property type="match status" value="1"/>
</dbReference>
<proteinExistence type="predicted"/>
<protein>
    <submittedName>
        <fullName evidence="2">Uncharacterized protein</fullName>
    </submittedName>
</protein>
<keyword evidence="1" id="KW-0175">Coiled coil</keyword>
<organism evidence="2 3">
    <name type="scientific">Theobroma cacao</name>
    <name type="common">Cacao</name>
    <name type="synonym">Cocoa</name>
    <dbReference type="NCBI Taxonomy" id="3641"/>
    <lineage>
        <taxon>Eukaryota</taxon>
        <taxon>Viridiplantae</taxon>
        <taxon>Streptophyta</taxon>
        <taxon>Embryophyta</taxon>
        <taxon>Tracheophyta</taxon>
        <taxon>Spermatophyta</taxon>
        <taxon>Magnoliopsida</taxon>
        <taxon>eudicotyledons</taxon>
        <taxon>Gunneridae</taxon>
        <taxon>Pentapetalae</taxon>
        <taxon>rosids</taxon>
        <taxon>malvids</taxon>
        <taxon>Malvales</taxon>
        <taxon>Malvaceae</taxon>
        <taxon>Byttnerioideae</taxon>
        <taxon>Theobroma</taxon>
    </lineage>
</organism>
<dbReference type="Gramene" id="EOY10120">
    <property type="protein sequence ID" value="EOY10120"/>
    <property type="gene ID" value="TCM_025498"/>
</dbReference>
<evidence type="ECO:0000313" key="2">
    <source>
        <dbReference type="EMBL" id="EOY10120.1"/>
    </source>
</evidence>
<dbReference type="PANTHER" id="PTHR34427">
    <property type="entry name" value="DUF4283 DOMAIN PROTEIN"/>
    <property type="match status" value="1"/>
</dbReference>
<dbReference type="HOGENOM" id="CLU_772553_0_0_1"/>
<dbReference type="GO" id="GO:0003676">
    <property type="term" value="F:nucleic acid binding"/>
    <property type="evidence" value="ECO:0007669"/>
    <property type="project" value="InterPro"/>
</dbReference>
<accession>A0A061EYE8</accession>
<reference evidence="2 3" key="1">
    <citation type="journal article" date="2013" name="Genome Biol.">
        <title>The genome sequence of the most widely cultivated cacao type and its use to identify candidate genes regulating pod color.</title>
        <authorList>
            <person name="Motamayor J.C."/>
            <person name="Mockaitis K."/>
            <person name="Schmutz J."/>
            <person name="Haiminen N."/>
            <person name="Iii D.L."/>
            <person name="Cornejo O."/>
            <person name="Findley S.D."/>
            <person name="Zheng P."/>
            <person name="Utro F."/>
            <person name="Royaert S."/>
            <person name="Saski C."/>
            <person name="Jenkins J."/>
            <person name="Podicheti R."/>
            <person name="Zhao M."/>
            <person name="Scheffler B.E."/>
            <person name="Stack J.C."/>
            <person name="Feltus F.A."/>
            <person name="Mustiga G.M."/>
            <person name="Amores F."/>
            <person name="Phillips W."/>
            <person name="Marelli J.P."/>
            <person name="May G.D."/>
            <person name="Shapiro H."/>
            <person name="Ma J."/>
            <person name="Bustamante C.D."/>
            <person name="Schnell R.J."/>
            <person name="Main D."/>
            <person name="Gilbert D."/>
            <person name="Parida L."/>
            <person name="Kuhn D.N."/>
        </authorList>
    </citation>
    <scope>NUCLEOTIDE SEQUENCE [LARGE SCALE GENOMIC DNA]</scope>
    <source>
        <strain evidence="3">cv. Matina 1-6</strain>
    </source>
</reference>
<dbReference type="EMBL" id="CM001883">
    <property type="protein sequence ID" value="EOY10120.1"/>
    <property type="molecule type" value="Genomic_DNA"/>
</dbReference>
<dbReference type="Proteomes" id="UP000026915">
    <property type="component" value="Chromosome 5"/>
</dbReference>
<dbReference type="STRING" id="3641.A0A061EYE8"/>
<keyword evidence="3" id="KW-1185">Reference proteome</keyword>
<feature type="coiled-coil region" evidence="1">
    <location>
        <begin position="4"/>
        <end position="31"/>
    </location>
</feature>
<name>A0A061EYE8_THECC</name>
<dbReference type="InParanoid" id="A0A061EYE8"/>
<evidence type="ECO:0000313" key="3">
    <source>
        <dbReference type="Proteomes" id="UP000026915"/>
    </source>
</evidence>
<sequence length="359" mass="42682">MPKKVMLKKKMKEHERELEREVERNRRLGRERVRVRDWSDYRSSGKIAREGEGWTRAPKKRETKYAFVQCRFEDELLRAIRYDQNIKLDGRFLTVKEADKAKDGSKGRNQMVQKKMEEFIRERGLPSYREVVTNGMRGDTISKTGIDLSKVDGIKVKITGEEVEWLRRSALGHLKSQICYREVQSYLQKKGIMVLMRQAGDLNVIVTFGDKGEMEVLLDQYYDIFSIWFKDIKLYNMEKDERRYKVWVKIEELPFHLWHLKMFEAIGNCWGKFLKVDQETERKSRLDVAVIKVEVMSKRNVPVNQQIIVNGKAYIMRTSIIREESCDMERQACDETFCKAWACLEPISVEQREVRWVEK</sequence>
<dbReference type="InterPro" id="IPR035979">
    <property type="entry name" value="RBD_domain_sf"/>
</dbReference>
<gene>
    <name evidence="2" type="ORF">TCM_025498</name>
</gene>
<dbReference type="SUPFAM" id="SSF54928">
    <property type="entry name" value="RNA-binding domain, RBD"/>
    <property type="match status" value="1"/>
</dbReference>
<dbReference type="OMA" id="TSKKERW"/>
<evidence type="ECO:0000256" key="1">
    <source>
        <dbReference type="SAM" id="Coils"/>
    </source>
</evidence>
<dbReference type="AlphaFoldDB" id="A0A061EYE8"/>